<dbReference type="PANTHER" id="PTHR37299">
    <property type="entry name" value="TRANSCRIPTIONAL REGULATOR-RELATED"/>
    <property type="match status" value="1"/>
</dbReference>
<evidence type="ECO:0000259" key="2">
    <source>
        <dbReference type="PROSITE" id="PS50110"/>
    </source>
</evidence>
<organism evidence="4 5">
    <name type="scientific">Adhaeribacter soli</name>
    <dbReference type="NCBI Taxonomy" id="2607655"/>
    <lineage>
        <taxon>Bacteria</taxon>
        <taxon>Pseudomonadati</taxon>
        <taxon>Bacteroidota</taxon>
        <taxon>Cytophagia</taxon>
        <taxon>Cytophagales</taxon>
        <taxon>Hymenobacteraceae</taxon>
        <taxon>Adhaeribacter</taxon>
    </lineage>
</organism>
<dbReference type="Gene3D" id="2.40.50.1020">
    <property type="entry name" value="LytTr DNA-binding domain"/>
    <property type="match status" value="1"/>
</dbReference>
<name>A0A5N1J0P7_9BACT</name>
<comment type="caution">
    <text evidence="4">The sequence shown here is derived from an EMBL/GenBank/DDBJ whole genome shotgun (WGS) entry which is preliminary data.</text>
</comment>
<feature type="domain" description="HTH LytTR-type" evidence="3">
    <location>
        <begin position="146"/>
        <end position="245"/>
    </location>
</feature>
<dbReference type="InterPro" id="IPR007492">
    <property type="entry name" value="LytTR_DNA-bd_dom"/>
</dbReference>
<gene>
    <name evidence="4" type="ORF">F0P94_11215</name>
</gene>
<dbReference type="PROSITE" id="PS50930">
    <property type="entry name" value="HTH_LYTTR"/>
    <property type="match status" value="1"/>
</dbReference>
<evidence type="ECO:0000256" key="1">
    <source>
        <dbReference type="PROSITE-ProRule" id="PRU00169"/>
    </source>
</evidence>
<dbReference type="GO" id="GO:0003677">
    <property type="term" value="F:DNA binding"/>
    <property type="evidence" value="ECO:0007669"/>
    <property type="project" value="InterPro"/>
</dbReference>
<dbReference type="Gene3D" id="3.40.50.2300">
    <property type="match status" value="1"/>
</dbReference>
<keyword evidence="1" id="KW-0597">Phosphoprotein</keyword>
<dbReference type="CDD" id="cd17534">
    <property type="entry name" value="REC_DC-like"/>
    <property type="match status" value="1"/>
</dbReference>
<protein>
    <submittedName>
        <fullName evidence="4">Response regulator transcription factor</fullName>
    </submittedName>
</protein>
<keyword evidence="5" id="KW-1185">Reference proteome</keyword>
<evidence type="ECO:0000259" key="3">
    <source>
        <dbReference type="PROSITE" id="PS50930"/>
    </source>
</evidence>
<dbReference type="Pfam" id="PF04397">
    <property type="entry name" value="LytTR"/>
    <property type="match status" value="1"/>
</dbReference>
<dbReference type="GO" id="GO:0000156">
    <property type="term" value="F:phosphorelay response regulator activity"/>
    <property type="evidence" value="ECO:0007669"/>
    <property type="project" value="InterPro"/>
</dbReference>
<evidence type="ECO:0000313" key="4">
    <source>
        <dbReference type="EMBL" id="KAA9333803.1"/>
    </source>
</evidence>
<sequence length="246" mass="28181">MATPKILIAEDEIIIAEDIASCLEELGYYICAIDSGDHLIDIIRETEPNLLLLDIHLKGEIDGVELAAQIKKEFDIPFIFLTAYADKATIDRAKTTEPYGFIVKPFDDKDLRSAIEIALYKHGRDKERFEPKTATPINDSTFTNEFLFVKVKHRMVKIALKDILWVEAYDNYSFIITPGHKYLISSTLKEMENKLPSTSFVRTHRSYIVNLEKVDAFEEGSLIINEKSIPIGKSFRKELMTKFNII</sequence>
<dbReference type="EMBL" id="VTWT01000005">
    <property type="protein sequence ID" value="KAA9333803.1"/>
    <property type="molecule type" value="Genomic_DNA"/>
</dbReference>
<feature type="modified residue" description="4-aspartylphosphate" evidence="1">
    <location>
        <position position="54"/>
    </location>
</feature>
<dbReference type="PROSITE" id="PS50110">
    <property type="entry name" value="RESPONSE_REGULATORY"/>
    <property type="match status" value="1"/>
</dbReference>
<dbReference type="Proteomes" id="UP000326570">
    <property type="component" value="Unassembled WGS sequence"/>
</dbReference>
<reference evidence="4 5" key="1">
    <citation type="submission" date="2019-09" db="EMBL/GenBank/DDBJ databases">
        <title>Genome sequence of Adhaeribacter sp. M2.</title>
        <authorList>
            <person name="Srinivasan S."/>
        </authorList>
    </citation>
    <scope>NUCLEOTIDE SEQUENCE [LARGE SCALE GENOMIC DNA]</scope>
    <source>
        <strain evidence="4 5">M2</strain>
    </source>
</reference>
<dbReference type="InterPro" id="IPR001789">
    <property type="entry name" value="Sig_transdc_resp-reg_receiver"/>
</dbReference>
<dbReference type="SUPFAM" id="SSF52172">
    <property type="entry name" value="CheY-like"/>
    <property type="match status" value="1"/>
</dbReference>
<dbReference type="SMART" id="SM00850">
    <property type="entry name" value="LytTR"/>
    <property type="match status" value="1"/>
</dbReference>
<accession>A0A5N1J0P7</accession>
<dbReference type="AlphaFoldDB" id="A0A5N1J0P7"/>
<dbReference type="SMART" id="SM00448">
    <property type="entry name" value="REC"/>
    <property type="match status" value="1"/>
</dbReference>
<feature type="domain" description="Response regulatory" evidence="2">
    <location>
        <begin position="5"/>
        <end position="119"/>
    </location>
</feature>
<dbReference type="PANTHER" id="PTHR37299:SF1">
    <property type="entry name" value="STAGE 0 SPORULATION PROTEIN A HOMOLOG"/>
    <property type="match status" value="1"/>
</dbReference>
<dbReference type="InterPro" id="IPR011006">
    <property type="entry name" value="CheY-like_superfamily"/>
</dbReference>
<evidence type="ECO:0000313" key="5">
    <source>
        <dbReference type="Proteomes" id="UP000326570"/>
    </source>
</evidence>
<dbReference type="Pfam" id="PF00072">
    <property type="entry name" value="Response_reg"/>
    <property type="match status" value="1"/>
</dbReference>
<proteinExistence type="predicted"/>
<dbReference type="RefSeq" id="WP_150903969.1">
    <property type="nucleotide sequence ID" value="NZ_VTWT01000005.1"/>
</dbReference>
<dbReference type="InterPro" id="IPR046947">
    <property type="entry name" value="LytR-like"/>
</dbReference>